<evidence type="ECO:0000313" key="1">
    <source>
        <dbReference type="EMBL" id="MCI4377133.1"/>
    </source>
</evidence>
<name>A0ACC5WET5_PANGG</name>
<organism evidence="1 2">
    <name type="scientific">Pangasianodon gigas</name>
    <name type="common">Mekong giant catfish</name>
    <name type="synonym">Pangasius gigas</name>
    <dbReference type="NCBI Taxonomy" id="30993"/>
    <lineage>
        <taxon>Eukaryota</taxon>
        <taxon>Metazoa</taxon>
        <taxon>Chordata</taxon>
        <taxon>Craniata</taxon>
        <taxon>Vertebrata</taxon>
        <taxon>Euteleostomi</taxon>
        <taxon>Actinopterygii</taxon>
        <taxon>Neopterygii</taxon>
        <taxon>Teleostei</taxon>
        <taxon>Ostariophysi</taxon>
        <taxon>Siluriformes</taxon>
        <taxon>Pangasiidae</taxon>
        <taxon>Pangasianodon</taxon>
    </lineage>
</organism>
<comment type="caution">
    <text evidence="1">The sequence shown here is derived from an EMBL/GenBank/DDBJ whole genome shotgun (WGS) entry which is preliminary data.</text>
</comment>
<reference evidence="1 2" key="1">
    <citation type="journal article" date="2022" name="bioRxiv">
        <title>An ancient truncated duplication of the anti-Mullerian hormone receptor type 2 gene is a potential conserved master sex determinant in the Pangasiidae catfish family.</title>
        <authorList>
            <person name="Wen M."/>
            <person name="Pan Q."/>
            <person name="Jouanno E."/>
            <person name="Montfort J."/>
            <person name="Zahm M."/>
            <person name="Cabau C."/>
            <person name="Klopp C."/>
            <person name="Iampietro C."/>
            <person name="Roques C."/>
            <person name="Bouchez O."/>
            <person name="Castinel A."/>
            <person name="Donnadieu C."/>
            <person name="Parrinello H."/>
            <person name="Poncet C."/>
            <person name="Belmonte E."/>
            <person name="Gautier V."/>
            <person name="Avarre J.-C."/>
            <person name="Dugue R."/>
            <person name="Gustiano R."/>
            <person name="Ha T.T.T."/>
            <person name="Campet M."/>
            <person name="Sriphairoj K."/>
            <person name="Ribolli J."/>
            <person name="de Almeida F.L."/>
            <person name="Desvignes T."/>
            <person name="Postlethwait J.H."/>
            <person name="Bucao C.F."/>
            <person name="Robinson-Rechavi M."/>
            <person name="Bobe J."/>
            <person name="Herpin A."/>
            <person name="Guiguen Y."/>
        </authorList>
    </citation>
    <scope>NUCLEOTIDE SEQUENCE [LARGE SCALE GENOMIC DNA]</scope>
    <source>
        <strain evidence="1">YG-Dec2019</strain>
    </source>
</reference>
<proteinExistence type="predicted"/>
<evidence type="ECO:0000313" key="2">
    <source>
        <dbReference type="Proteomes" id="UP000829447"/>
    </source>
</evidence>
<gene>
    <name evidence="1" type="ORF">PGIGA_G00200140</name>
</gene>
<keyword evidence="2" id="KW-1185">Reference proteome</keyword>
<dbReference type="Proteomes" id="UP000829447">
    <property type="component" value="Linkage Group LG4"/>
</dbReference>
<sequence>LESEEDAEGVEVQDTCSILNTNSGLEYHLPKHQRCTCHLLNLVATVDASKAEDSSEVYKKLTRSTFAKCQALYNKTNQSAINAEIVQEECKLQFIQPNHTRWNSVYSAAERVMRILKEQGEASLRNPVSMALNILQSETNTQMGWLLPTIYLLDSKLKKMEASVKVCLPLINALQQGLQKRFGEFMEDPEFISAAILLKFKTSWTDKAHIIKAGKMFLIFCT</sequence>
<protein>
    <submittedName>
        <fullName evidence="1">Uncharacterized protein</fullName>
    </submittedName>
</protein>
<accession>A0ACC5WET5</accession>
<feature type="non-terminal residue" evidence="1">
    <location>
        <position position="1"/>
    </location>
</feature>
<dbReference type="EMBL" id="CM040457">
    <property type="protein sequence ID" value="MCI4377133.1"/>
    <property type="molecule type" value="Genomic_DNA"/>
</dbReference>